<reference evidence="1 2" key="1">
    <citation type="submission" date="2018-08" db="EMBL/GenBank/DDBJ databases">
        <title>Chitinophagaceae sp. K23C18032701, a novel bacterium isolated from forest soil.</title>
        <authorList>
            <person name="Wang C."/>
        </authorList>
    </citation>
    <scope>NUCLEOTIDE SEQUENCE [LARGE SCALE GENOMIC DNA]</scope>
    <source>
        <strain evidence="1 2">K23C18032701</strain>
    </source>
</reference>
<keyword evidence="2" id="KW-1185">Reference proteome</keyword>
<name>A0A3E1NKZ5_9BACT</name>
<dbReference type="Proteomes" id="UP000261284">
    <property type="component" value="Unassembled WGS sequence"/>
</dbReference>
<protein>
    <submittedName>
        <fullName evidence="1">Uncharacterized protein</fullName>
    </submittedName>
</protein>
<dbReference type="OrthoDB" id="7432683at2"/>
<proteinExistence type="predicted"/>
<dbReference type="RefSeq" id="WP_116846595.1">
    <property type="nucleotide sequence ID" value="NZ_QTJU01000002.1"/>
</dbReference>
<evidence type="ECO:0000313" key="1">
    <source>
        <dbReference type="EMBL" id="RFM28605.1"/>
    </source>
</evidence>
<sequence>MKKTLQVSVLQPCHENWNAMLPGEKGSFCGACRKEVVDFSLMTDQQLLNYLSAAKGNTCGRFTRSQLQRNLVAAQPPAKKSRWLAVLMPLLLLLDKSYGQQPAVTPATAQYPHEKKPPNLETESIVSTLPSSELLDTPNANYMEHRRSSFQYGQGLPLASSIDIVIGQPELRRQPHFLWRDTAASYLRGVLQKRPFIVKPSQVKLNNNCTVTVHEWNDFNIEVFNAAGDFVYLQKCRNSQNLPVSIQAKWPKGVYYVRVLNERLLGYYTEKIWVK</sequence>
<comment type="caution">
    <text evidence="1">The sequence shown here is derived from an EMBL/GenBank/DDBJ whole genome shotgun (WGS) entry which is preliminary data.</text>
</comment>
<accession>A0A3E1NKZ5</accession>
<dbReference type="EMBL" id="QTJU01000002">
    <property type="protein sequence ID" value="RFM28605.1"/>
    <property type="molecule type" value="Genomic_DNA"/>
</dbReference>
<organism evidence="1 2">
    <name type="scientific">Deminuibacter soli</name>
    <dbReference type="NCBI Taxonomy" id="2291815"/>
    <lineage>
        <taxon>Bacteria</taxon>
        <taxon>Pseudomonadati</taxon>
        <taxon>Bacteroidota</taxon>
        <taxon>Chitinophagia</taxon>
        <taxon>Chitinophagales</taxon>
        <taxon>Chitinophagaceae</taxon>
        <taxon>Deminuibacter</taxon>
    </lineage>
</organism>
<dbReference type="AlphaFoldDB" id="A0A3E1NKZ5"/>
<evidence type="ECO:0000313" key="2">
    <source>
        <dbReference type="Proteomes" id="UP000261284"/>
    </source>
</evidence>
<gene>
    <name evidence="1" type="ORF">DXN05_07355</name>
</gene>